<sequence>MAAIPINPQLASPASTAARLIPQLKAVQSPNETPLSLHWSTELIMERLTPAIQTYSILAVALAAGTNLSTSIVTLPALLHAPPSTLVTQWKIVYDEGIAPVVSLALSSSVGFATLAYRSTLAPTLTPTGAVSHAKRNLYVAAAVAAFGLAPYTRILMMSTIDELMRREKAQGQAQAKGEKEGTHALVRKWGRLNLIRGAMLLLSAGLGAWASLS</sequence>
<comment type="similarity">
    <text evidence="5">Belongs to the anthrone oxygenase family.</text>
</comment>
<dbReference type="OrthoDB" id="3750842at2759"/>
<dbReference type="GO" id="GO:0016020">
    <property type="term" value="C:membrane"/>
    <property type="evidence" value="ECO:0007669"/>
    <property type="project" value="UniProtKB-SubCell"/>
</dbReference>
<keyword evidence="4 6" id="KW-0472">Membrane</keyword>
<keyword evidence="3 6" id="KW-1133">Transmembrane helix</keyword>
<evidence type="ECO:0000256" key="6">
    <source>
        <dbReference type="SAM" id="Phobius"/>
    </source>
</evidence>
<evidence type="ECO:0000256" key="1">
    <source>
        <dbReference type="ARBA" id="ARBA00004141"/>
    </source>
</evidence>
<dbReference type="AlphaFoldDB" id="A0A2T2P4J8"/>
<dbReference type="PANTHER" id="PTHR35042:SF1">
    <property type="entry name" value="DUF1772-DOMAIN-CONTAINING PROTEIN"/>
    <property type="match status" value="1"/>
</dbReference>
<evidence type="ECO:0000313" key="8">
    <source>
        <dbReference type="Proteomes" id="UP000240883"/>
    </source>
</evidence>
<protein>
    <recommendedName>
        <fullName evidence="9">DUF1772-domain-containing protein</fullName>
    </recommendedName>
</protein>
<proteinExistence type="inferred from homology"/>
<dbReference type="PANTHER" id="PTHR35042">
    <property type="entry name" value="ANTHRONE OXYGENASE ENCC"/>
    <property type="match status" value="1"/>
</dbReference>
<dbReference type="Pfam" id="PF08592">
    <property type="entry name" value="Anthrone_oxy"/>
    <property type="match status" value="1"/>
</dbReference>
<accession>A0A2T2P4J8</accession>
<name>A0A2T2P4J8_CORCC</name>
<feature type="transmembrane region" description="Helical" evidence="6">
    <location>
        <begin position="55"/>
        <end position="78"/>
    </location>
</feature>
<organism evidence="7 8">
    <name type="scientific">Corynespora cassiicola Philippines</name>
    <dbReference type="NCBI Taxonomy" id="1448308"/>
    <lineage>
        <taxon>Eukaryota</taxon>
        <taxon>Fungi</taxon>
        <taxon>Dikarya</taxon>
        <taxon>Ascomycota</taxon>
        <taxon>Pezizomycotina</taxon>
        <taxon>Dothideomycetes</taxon>
        <taxon>Pleosporomycetidae</taxon>
        <taxon>Pleosporales</taxon>
        <taxon>Corynesporascaceae</taxon>
        <taxon>Corynespora</taxon>
    </lineage>
</organism>
<reference evidence="7 8" key="1">
    <citation type="journal article" date="2018" name="Front. Microbiol.">
        <title>Genome-Wide Analysis of Corynespora cassiicola Leaf Fall Disease Putative Effectors.</title>
        <authorList>
            <person name="Lopez D."/>
            <person name="Ribeiro S."/>
            <person name="Label P."/>
            <person name="Fumanal B."/>
            <person name="Venisse J.S."/>
            <person name="Kohler A."/>
            <person name="de Oliveira R.R."/>
            <person name="Labutti K."/>
            <person name="Lipzen A."/>
            <person name="Lail K."/>
            <person name="Bauer D."/>
            <person name="Ohm R.A."/>
            <person name="Barry K.W."/>
            <person name="Spatafora J."/>
            <person name="Grigoriev I.V."/>
            <person name="Martin F.M."/>
            <person name="Pujade-Renaud V."/>
        </authorList>
    </citation>
    <scope>NUCLEOTIDE SEQUENCE [LARGE SCALE GENOMIC DNA]</scope>
    <source>
        <strain evidence="7 8">Philippines</strain>
    </source>
</reference>
<feature type="transmembrane region" description="Helical" evidence="6">
    <location>
        <begin position="98"/>
        <end position="117"/>
    </location>
</feature>
<evidence type="ECO:0000256" key="2">
    <source>
        <dbReference type="ARBA" id="ARBA00022692"/>
    </source>
</evidence>
<evidence type="ECO:0008006" key="9">
    <source>
        <dbReference type="Google" id="ProtNLM"/>
    </source>
</evidence>
<evidence type="ECO:0000256" key="5">
    <source>
        <dbReference type="ARBA" id="ARBA00034313"/>
    </source>
</evidence>
<evidence type="ECO:0000256" key="3">
    <source>
        <dbReference type="ARBA" id="ARBA00022989"/>
    </source>
</evidence>
<dbReference type="Proteomes" id="UP000240883">
    <property type="component" value="Unassembled WGS sequence"/>
</dbReference>
<comment type="subcellular location">
    <subcellularLocation>
        <location evidence="1">Membrane</location>
        <topology evidence="1">Multi-pass membrane protein</topology>
    </subcellularLocation>
</comment>
<dbReference type="EMBL" id="KZ678130">
    <property type="protein sequence ID" value="PSN72446.1"/>
    <property type="molecule type" value="Genomic_DNA"/>
</dbReference>
<evidence type="ECO:0000256" key="4">
    <source>
        <dbReference type="ARBA" id="ARBA00023136"/>
    </source>
</evidence>
<gene>
    <name evidence="7" type="ORF">BS50DRAFT_252295</name>
</gene>
<dbReference type="InterPro" id="IPR013901">
    <property type="entry name" value="Anthrone_oxy"/>
</dbReference>
<evidence type="ECO:0000313" key="7">
    <source>
        <dbReference type="EMBL" id="PSN72446.1"/>
    </source>
</evidence>
<keyword evidence="8" id="KW-1185">Reference proteome</keyword>
<keyword evidence="2 6" id="KW-0812">Transmembrane</keyword>
<feature type="transmembrane region" description="Helical" evidence="6">
    <location>
        <begin position="138"/>
        <end position="157"/>
    </location>
</feature>